<keyword evidence="14" id="KW-0137">Centromere</keyword>
<keyword evidence="9" id="KW-0498">Mitosis</keyword>
<evidence type="ECO:0000256" key="14">
    <source>
        <dbReference type="ARBA" id="ARBA00023328"/>
    </source>
</evidence>
<dbReference type="VEuPathDB" id="FungiDB:PGUG_04465"/>
<keyword evidence="8" id="KW-0493">Microtubule</keyword>
<evidence type="ECO:0000256" key="4">
    <source>
        <dbReference type="ARBA" id="ARBA00008952"/>
    </source>
</evidence>
<dbReference type="FunCoup" id="A5DMG4">
    <property type="interactions" value="36"/>
</dbReference>
<evidence type="ECO:0000256" key="17">
    <source>
        <dbReference type="SAM" id="Coils"/>
    </source>
</evidence>
<evidence type="ECO:0000256" key="6">
    <source>
        <dbReference type="ARBA" id="ARBA00022454"/>
    </source>
</evidence>
<dbReference type="OrthoDB" id="3361333at2759"/>
<dbReference type="EMBL" id="CH408159">
    <property type="protein sequence ID" value="EDK40367.2"/>
    <property type="molecule type" value="Genomic_DNA"/>
</dbReference>
<evidence type="ECO:0000256" key="9">
    <source>
        <dbReference type="ARBA" id="ARBA00022776"/>
    </source>
</evidence>
<evidence type="ECO:0000256" key="15">
    <source>
        <dbReference type="ARBA" id="ARBA00032583"/>
    </source>
</evidence>
<keyword evidence="6" id="KW-0158">Chromosome</keyword>
<comment type="subcellular location">
    <subcellularLocation>
        <location evidence="3">Chromosome</location>
        <location evidence="3">Centromere</location>
        <location evidence="3">Kinetochore</location>
    </subcellularLocation>
    <subcellularLocation>
        <location evidence="2">Cytoplasm</location>
        <location evidence="2">Cytoskeleton</location>
        <location evidence="2">Spindle</location>
    </subcellularLocation>
    <subcellularLocation>
        <location evidence="1">Nucleus</location>
    </subcellularLocation>
</comment>
<reference evidence="18 19" key="1">
    <citation type="journal article" date="2009" name="Nature">
        <title>Evolution of pathogenicity and sexual reproduction in eight Candida genomes.</title>
        <authorList>
            <person name="Butler G."/>
            <person name="Rasmussen M.D."/>
            <person name="Lin M.F."/>
            <person name="Santos M.A."/>
            <person name="Sakthikumar S."/>
            <person name="Munro C.A."/>
            <person name="Rheinbay E."/>
            <person name="Grabherr M."/>
            <person name="Forche A."/>
            <person name="Reedy J.L."/>
            <person name="Agrafioti I."/>
            <person name="Arnaud M.B."/>
            <person name="Bates S."/>
            <person name="Brown A.J."/>
            <person name="Brunke S."/>
            <person name="Costanzo M.C."/>
            <person name="Fitzpatrick D.A."/>
            <person name="de Groot P.W."/>
            <person name="Harris D."/>
            <person name="Hoyer L.L."/>
            <person name="Hube B."/>
            <person name="Klis F.M."/>
            <person name="Kodira C."/>
            <person name="Lennard N."/>
            <person name="Logue M.E."/>
            <person name="Martin R."/>
            <person name="Neiman A.M."/>
            <person name="Nikolaou E."/>
            <person name="Quail M.A."/>
            <person name="Quinn J."/>
            <person name="Santos M.C."/>
            <person name="Schmitzberger F.F."/>
            <person name="Sherlock G."/>
            <person name="Shah P."/>
            <person name="Silverstein K.A."/>
            <person name="Skrzypek M.S."/>
            <person name="Soll D."/>
            <person name="Staggs R."/>
            <person name="Stansfield I."/>
            <person name="Stumpf M.P."/>
            <person name="Sudbery P.E."/>
            <person name="Srikantha T."/>
            <person name="Zeng Q."/>
            <person name="Berman J."/>
            <person name="Berriman M."/>
            <person name="Heitman J."/>
            <person name="Gow N.A."/>
            <person name="Lorenz M.C."/>
            <person name="Birren B.W."/>
            <person name="Kellis M."/>
            <person name="Cuomo C.A."/>
        </authorList>
    </citation>
    <scope>NUCLEOTIDE SEQUENCE [LARGE SCALE GENOMIC DNA]</scope>
    <source>
        <strain evidence="19">ATCC 6260 / CBS 566 / DSM 6381 / JCM 1539 / NBRC 10279 / NRRL Y-324</strain>
    </source>
</reference>
<evidence type="ECO:0000256" key="5">
    <source>
        <dbReference type="ARBA" id="ARBA00016329"/>
    </source>
</evidence>
<keyword evidence="12" id="KW-0206">Cytoskeleton</keyword>
<dbReference type="GeneID" id="5125103"/>
<evidence type="ECO:0000256" key="11">
    <source>
        <dbReference type="ARBA" id="ARBA00022838"/>
    </source>
</evidence>
<name>A5DMG4_PICGU</name>
<evidence type="ECO:0000256" key="3">
    <source>
        <dbReference type="ARBA" id="ARBA00004629"/>
    </source>
</evidence>
<evidence type="ECO:0000313" key="18">
    <source>
        <dbReference type="EMBL" id="EDK40367.2"/>
    </source>
</evidence>
<dbReference type="Proteomes" id="UP000001997">
    <property type="component" value="Unassembled WGS sequence"/>
</dbReference>
<dbReference type="PANTHER" id="PTHR28262:SF1">
    <property type="entry name" value="DASH COMPLEX SUBUNIT SPC19"/>
    <property type="match status" value="1"/>
</dbReference>
<dbReference type="PANTHER" id="PTHR28262">
    <property type="entry name" value="DASH COMPLEX SUBUNIT SPC19"/>
    <property type="match status" value="1"/>
</dbReference>
<organism evidence="18 19">
    <name type="scientific">Meyerozyma guilliermondii (strain ATCC 6260 / CBS 566 / DSM 6381 / JCM 1539 / NBRC 10279 / NRRL Y-324)</name>
    <name type="common">Yeast</name>
    <name type="synonym">Candida guilliermondii</name>
    <dbReference type="NCBI Taxonomy" id="294746"/>
    <lineage>
        <taxon>Eukaryota</taxon>
        <taxon>Fungi</taxon>
        <taxon>Dikarya</taxon>
        <taxon>Ascomycota</taxon>
        <taxon>Saccharomycotina</taxon>
        <taxon>Pichiomycetes</taxon>
        <taxon>Debaryomycetaceae</taxon>
        <taxon>Meyerozyma</taxon>
    </lineage>
</organism>
<gene>
    <name evidence="18" type="ORF">PGUG_04465</name>
</gene>
<evidence type="ECO:0000256" key="1">
    <source>
        <dbReference type="ARBA" id="ARBA00004123"/>
    </source>
</evidence>
<evidence type="ECO:0000256" key="13">
    <source>
        <dbReference type="ARBA" id="ARBA00023242"/>
    </source>
</evidence>
<dbReference type="InParanoid" id="A5DMG4"/>
<keyword evidence="7" id="KW-0963">Cytoplasm</keyword>
<evidence type="ECO:0000256" key="12">
    <source>
        <dbReference type="ARBA" id="ARBA00023212"/>
    </source>
</evidence>
<dbReference type="AlphaFoldDB" id="A5DMG4"/>
<dbReference type="OMA" id="HKNGYDV"/>
<keyword evidence="11" id="KW-0995">Kinetochore</keyword>
<feature type="coiled-coil region" evidence="17">
    <location>
        <begin position="75"/>
        <end position="102"/>
    </location>
</feature>
<proteinExistence type="inferred from homology"/>
<keyword evidence="9" id="KW-0131">Cell cycle</keyword>
<keyword evidence="19" id="KW-1185">Reference proteome</keyword>
<evidence type="ECO:0000256" key="16">
    <source>
        <dbReference type="ARBA" id="ARBA00046633"/>
    </source>
</evidence>
<keyword evidence="9" id="KW-0132">Cell division</keyword>
<dbReference type="Pfam" id="PF08287">
    <property type="entry name" value="DASH_Spc19"/>
    <property type="match status" value="1"/>
</dbReference>
<sequence>MPHYNSLESCVNSLSASVELLEDALSALDEATHDVPRIKTVMTTNKVFGLVPSIDLENAKRDIHTEIKPRVQAMVELAGKRLEEARREHSNLAKKAALQQMRLRDVDGVAARDREPMRVLHQDAEKLARLRLLQDKKDRLRQSLSRLQLQERRNRIGSR</sequence>
<evidence type="ECO:0000256" key="2">
    <source>
        <dbReference type="ARBA" id="ARBA00004186"/>
    </source>
</evidence>
<dbReference type="RefSeq" id="XP_001483736.2">
    <property type="nucleotide sequence ID" value="XM_001483686.1"/>
</dbReference>
<dbReference type="HOGENOM" id="CLU_112993_1_0_1"/>
<protein>
    <recommendedName>
        <fullName evidence="5">DASH complex subunit SPC19</fullName>
    </recommendedName>
    <alternativeName>
        <fullName evidence="15">Outer kinetochore protein SPC19</fullName>
    </alternativeName>
</protein>
<accession>A5DMG4</accession>
<evidence type="ECO:0000256" key="7">
    <source>
        <dbReference type="ARBA" id="ARBA00022490"/>
    </source>
</evidence>
<evidence type="ECO:0000256" key="8">
    <source>
        <dbReference type="ARBA" id="ARBA00022701"/>
    </source>
</evidence>
<dbReference type="GO" id="GO:0042729">
    <property type="term" value="C:DASH complex"/>
    <property type="evidence" value="ECO:0007669"/>
    <property type="project" value="InterPro"/>
</dbReference>
<keyword evidence="10" id="KW-0159">Chromosome partition</keyword>
<keyword evidence="13" id="KW-0539">Nucleus</keyword>
<dbReference type="InterPro" id="IPR013251">
    <property type="entry name" value="DASH_Spc19"/>
</dbReference>
<dbReference type="GO" id="GO:0005876">
    <property type="term" value="C:spindle microtubule"/>
    <property type="evidence" value="ECO:0007669"/>
    <property type="project" value="InterPro"/>
</dbReference>
<comment type="subunit">
    <text evidence="16">Component of the DASH complex consisting of ASK1, DAD1, DAD2, DAD3, DAD4, DAM1, DUO1, HSK3, SPC19 and SPC34, with a stoichiometry of one copy of each subunit per complex. Multiple DASH complexes oligomerize to form a ring that encircles spindle microtubules and organizes the rod-like NDC80 complexes of the outer kinetochore. DASH complex oligomerization strengthens microtubule attachments. On cytoplasmic microtubules, DASH complexes appear to form patches instead of rings.</text>
</comment>
<dbReference type="eggNOG" id="ENOG502SDEQ">
    <property type="taxonomic scope" value="Eukaryota"/>
</dbReference>
<evidence type="ECO:0000313" key="19">
    <source>
        <dbReference type="Proteomes" id="UP000001997"/>
    </source>
</evidence>
<comment type="similarity">
    <text evidence="4">Belongs to the DASH complex SPC19 family.</text>
</comment>
<keyword evidence="17" id="KW-0175">Coiled coil</keyword>
<dbReference type="STRING" id="294746.A5DMG4"/>
<dbReference type="GO" id="GO:0008608">
    <property type="term" value="P:attachment of spindle microtubules to kinetochore"/>
    <property type="evidence" value="ECO:0007669"/>
    <property type="project" value="InterPro"/>
</dbReference>
<dbReference type="KEGG" id="pgu:PGUG_04465"/>
<evidence type="ECO:0000256" key="10">
    <source>
        <dbReference type="ARBA" id="ARBA00022829"/>
    </source>
</evidence>